<gene>
    <name evidence="2" type="ORF">SCARR_03883</name>
</gene>
<evidence type="ECO:0000313" key="2">
    <source>
        <dbReference type="EMBL" id="VGO21806.1"/>
    </source>
</evidence>
<dbReference type="AlphaFoldDB" id="A0A6C2USA2"/>
<keyword evidence="3" id="KW-1185">Reference proteome</keyword>
<dbReference type="Proteomes" id="UP000346198">
    <property type="component" value="Unassembled WGS sequence"/>
</dbReference>
<dbReference type="PROSITE" id="PS50206">
    <property type="entry name" value="RHODANESE_3"/>
    <property type="match status" value="1"/>
</dbReference>
<evidence type="ECO:0000313" key="3">
    <source>
        <dbReference type="Proteomes" id="UP000346198"/>
    </source>
</evidence>
<reference evidence="2 3" key="1">
    <citation type="submission" date="2019-04" db="EMBL/GenBank/DDBJ databases">
        <authorList>
            <person name="Van Vliet M D."/>
        </authorList>
    </citation>
    <scope>NUCLEOTIDE SEQUENCE [LARGE SCALE GENOMIC DNA]</scope>
    <source>
        <strain evidence="2 3">F21</strain>
    </source>
</reference>
<feature type="domain" description="Rhodanese" evidence="1">
    <location>
        <begin position="12"/>
        <end position="88"/>
    </location>
</feature>
<dbReference type="InterPro" id="IPR001763">
    <property type="entry name" value="Rhodanese-like_dom"/>
</dbReference>
<dbReference type="EMBL" id="CAAHFH010000002">
    <property type="protein sequence ID" value="VGO21806.1"/>
    <property type="molecule type" value="Genomic_DNA"/>
</dbReference>
<dbReference type="RefSeq" id="WP_136063242.1">
    <property type="nucleotide sequence ID" value="NZ_CAAHFH010000002.1"/>
</dbReference>
<dbReference type="InterPro" id="IPR036873">
    <property type="entry name" value="Rhodanese-like_dom_sf"/>
</dbReference>
<evidence type="ECO:0000259" key="1">
    <source>
        <dbReference type="PROSITE" id="PS50206"/>
    </source>
</evidence>
<dbReference type="Pfam" id="PF00581">
    <property type="entry name" value="Rhodanese"/>
    <property type="match status" value="1"/>
</dbReference>
<proteinExistence type="predicted"/>
<dbReference type="InterPro" id="IPR050229">
    <property type="entry name" value="GlpE_sulfurtransferase"/>
</dbReference>
<dbReference type="PANTHER" id="PTHR43031">
    <property type="entry name" value="FAD-DEPENDENT OXIDOREDUCTASE"/>
    <property type="match status" value="1"/>
</dbReference>
<name>A0A6C2USA2_9BACT</name>
<organism evidence="2 3">
    <name type="scientific">Pontiella sulfatireligans</name>
    <dbReference type="NCBI Taxonomy" id="2750658"/>
    <lineage>
        <taxon>Bacteria</taxon>
        <taxon>Pseudomonadati</taxon>
        <taxon>Kiritimatiellota</taxon>
        <taxon>Kiritimatiellia</taxon>
        <taxon>Kiritimatiellales</taxon>
        <taxon>Pontiellaceae</taxon>
        <taxon>Pontiella</taxon>
    </lineage>
</organism>
<protein>
    <recommendedName>
        <fullName evidence="1">Rhodanese domain-containing protein</fullName>
    </recommendedName>
</protein>
<dbReference type="CDD" id="cd00158">
    <property type="entry name" value="RHOD"/>
    <property type="match status" value="1"/>
</dbReference>
<dbReference type="PANTHER" id="PTHR43031:SF16">
    <property type="entry name" value="OXIDOREDUCTASE"/>
    <property type="match status" value="1"/>
</dbReference>
<accession>A0A6C2USA2</accession>
<sequence length="95" mass="10430">MNVEINASEISGLGEVQIVDIRTHQEVAVDPLPCKHIHIPMDQLLNQPHLLAKEKTSVLVCAAGVRTKFTALELRKIGFDKVYSLLGGNRMLAGQ</sequence>
<dbReference type="Gene3D" id="3.40.250.10">
    <property type="entry name" value="Rhodanese-like domain"/>
    <property type="match status" value="1"/>
</dbReference>
<dbReference type="SUPFAM" id="SSF52821">
    <property type="entry name" value="Rhodanese/Cell cycle control phosphatase"/>
    <property type="match status" value="1"/>
</dbReference>